<dbReference type="Gene3D" id="1.20.120.1130">
    <property type="match status" value="1"/>
</dbReference>
<dbReference type="Gene3D" id="3.40.50.300">
    <property type="entry name" value="P-loop containing nucleotide triphosphate hydrolases"/>
    <property type="match status" value="2"/>
</dbReference>
<evidence type="ECO:0000256" key="15">
    <source>
        <dbReference type="SAM" id="MobiDB-lite"/>
    </source>
</evidence>
<keyword evidence="4" id="KW-0547">Nucleotide-binding</keyword>
<dbReference type="InterPro" id="IPR027417">
    <property type="entry name" value="P-loop_NTPase"/>
</dbReference>
<keyword evidence="13" id="KW-0539">Nucleus</keyword>
<dbReference type="PROSITE" id="PS51310">
    <property type="entry name" value="VPS28_C"/>
    <property type="match status" value="1"/>
</dbReference>
<comment type="similarity">
    <text evidence="11">Belongs to the DEAD box helicase family. DDX52/ROK1 subfamily.</text>
</comment>
<dbReference type="CDD" id="cd01389">
    <property type="entry name" value="HMG-box_ROX1-like"/>
    <property type="match status" value="1"/>
</dbReference>
<evidence type="ECO:0000256" key="11">
    <source>
        <dbReference type="ARBA" id="ARBA00024355"/>
    </source>
</evidence>
<evidence type="ECO:0000256" key="13">
    <source>
        <dbReference type="PROSITE-ProRule" id="PRU00267"/>
    </source>
</evidence>
<keyword evidence="7" id="KW-0347">Helicase</keyword>
<feature type="domain" description="VPS28 N-terminal" evidence="20">
    <location>
        <begin position="1"/>
        <end position="106"/>
    </location>
</feature>
<evidence type="ECO:0000256" key="4">
    <source>
        <dbReference type="ARBA" id="ARBA00022741"/>
    </source>
</evidence>
<feature type="region of interest" description="Disordered" evidence="15">
    <location>
        <begin position="249"/>
        <end position="320"/>
    </location>
</feature>
<feature type="region of interest" description="Disordered" evidence="15">
    <location>
        <begin position="682"/>
        <end position="704"/>
    </location>
</feature>
<evidence type="ECO:0000256" key="9">
    <source>
        <dbReference type="ARBA" id="ARBA00022884"/>
    </source>
</evidence>
<feature type="compositionally biased region" description="Basic residues" evidence="15">
    <location>
        <begin position="1023"/>
        <end position="1038"/>
    </location>
</feature>
<dbReference type="GO" id="GO:0016787">
    <property type="term" value="F:hydrolase activity"/>
    <property type="evidence" value="ECO:0007669"/>
    <property type="project" value="UniProtKB-KW"/>
</dbReference>
<dbReference type="Pfam" id="PF03997">
    <property type="entry name" value="VPS28"/>
    <property type="match status" value="1"/>
</dbReference>
<dbReference type="GO" id="GO:0043162">
    <property type="term" value="P:ubiquitin-dependent protein catabolic process via the multivesicular body sorting pathway"/>
    <property type="evidence" value="ECO:0007669"/>
    <property type="project" value="UniProtKB-ARBA"/>
</dbReference>
<dbReference type="EC" id="3.6.4.13" evidence="2"/>
<dbReference type="GO" id="GO:0031902">
    <property type="term" value="C:late endosome membrane"/>
    <property type="evidence" value="ECO:0007669"/>
    <property type="project" value="UniProtKB-SubCell"/>
</dbReference>
<dbReference type="GO" id="GO:0030490">
    <property type="term" value="P:maturation of SSU-rRNA"/>
    <property type="evidence" value="ECO:0007669"/>
    <property type="project" value="InterPro"/>
</dbReference>
<name>A0A4V3XFE4_9AGAM</name>
<dbReference type="InterPro" id="IPR000629">
    <property type="entry name" value="RNA-helicase_DEAD-box_CS"/>
</dbReference>
<dbReference type="SMART" id="SM00487">
    <property type="entry name" value="DEXDc"/>
    <property type="match status" value="1"/>
</dbReference>
<dbReference type="PROSITE" id="PS51192">
    <property type="entry name" value="HELICASE_ATP_BIND_1"/>
    <property type="match status" value="1"/>
</dbReference>
<keyword evidence="6" id="KW-0378">Hydrolase</keyword>
<accession>A0A4V3XFE4</accession>
<dbReference type="PROSITE" id="PS50118">
    <property type="entry name" value="HMG_BOX_2"/>
    <property type="match status" value="1"/>
</dbReference>
<dbReference type="OrthoDB" id="360161at2759"/>
<dbReference type="InterPro" id="IPR050079">
    <property type="entry name" value="DEAD_box_RNA_helicase"/>
</dbReference>
<feature type="DNA-binding region" description="HMG box" evidence="13">
    <location>
        <begin position="900"/>
        <end position="968"/>
    </location>
</feature>
<dbReference type="InterPro" id="IPR037206">
    <property type="entry name" value="VPS28_C_sf"/>
</dbReference>
<dbReference type="Gene3D" id="1.20.1440.200">
    <property type="match status" value="1"/>
</dbReference>
<dbReference type="GO" id="GO:0003723">
    <property type="term" value="F:RNA binding"/>
    <property type="evidence" value="ECO:0007669"/>
    <property type="project" value="UniProtKB-KW"/>
</dbReference>
<evidence type="ECO:0000256" key="10">
    <source>
        <dbReference type="ARBA" id="ARBA00022927"/>
    </source>
</evidence>
<dbReference type="PANTHER" id="PTHR47959">
    <property type="entry name" value="ATP-DEPENDENT RNA HELICASE RHLE-RELATED"/>
    <property type="match status" value="1"/>
</dbReference>
<feature type="compositionally biased region" description="Acidic residues" evidence="15">
    <location>
        <begin position="284"/>
        <end position="296"/>
    </location>
</feature>
<dbReference type="InterPro" id="IPR011545">
    <property type="entry name" value="DEAD/DEAH_box_helicase_dom"/>
</dbReference>
<dbReference type="CDD" id="cd18787">
    <property type="entry name" value="SF2_C_DEAD"/>
    <property type="match status" value="1"/>
</dbReference>
<dbReference type="InterPro" id="IPR017899">
    <property type="entry name" value="VPS28_C"/>
</dbReference>
<sequence length="1222" mass="135607">MSALLSLDEEVRLYTTNSEREKYESLATLYGIIVALDYLERAYVRDSVTAVEYSPACTRLLSQCKTTLRLVGEDVPSIEQFMSRYRMDHPAALHRLQVGVPATVEHSSEAGPETGKWVAETTQSFITFMDALKLRLRAKDQLHPILQELVTGYARFKGSKDWEGRSKMVGWLITLNGMKASEEITEEQSRQLLFDVDHAFRSDVDLFNVSDAHFALHASTQLVVQAKKGKKAEGKDVAKPAQGEIPADLDFFKYAKGGPSKRKTRGQSEKEEASNVKRRKVSEESQDEQDDEENGDVETQNKGSASTQQRHRVATKGSNVPAHAETFAELNKRYRIPSHLMANLEQYGYQHPTGIQSYGCPILLESRDLAAISPTGTGKTLSYLLPVMANLGAPISSLKTEGGKGVRAVILAPTRELAHQIYNECLKLAQGRKWRIVLFSKATAATIADKSVRDNVDIIISTPLRLVASLQSGNLELSNVQHLILDEADRMLDAEFISQVQEVAASCTHENMQKAVFSATLPANAEKVAMDMLRNPPRAASLAEELVLNSVPNVDCLHAGMSKKEREDAVSRMRRGESWVMVSTEVMARGMDFKGVREVINYDFPQSVQSYVHRIGRTGRAGREGKAITYFTNDDAPYLKTIANVLLQSGSSVPEWILKLPKPSKLKRRDMGKIGRPEAVNPARRMGRSEAMKKRTDASPVSHHRDMIAGSKRRKEKAGHKDFGKPRRSPDCGKFVALAITIGKLWQLPRGGLEVIKDVSPANARYGPSTDRSQADFAYFNNLSPANTFFTCLLCFTMPAARNVRRSHRLRKRPQNGIGVDGSKPSNLDSHSDQDPTSGSTIDTTPTSTHGPDSKPTIFTTDFAKEVIKSCPPLYALVSGNAHEFQTHGRKKRHLKEGHIPRPPNAFLIFRSHLCSRKVTRKVEHEHSHISRIGGHCWRGLTEPKREPYKQMAKEAQRLHAALFPHYKYAPVWKRTKSTKRKVRRNGEEKEERCKTVASLVVSGVEGRDLEMEVKRLKFPGTGRRHTRQSSRTTHRRSSSTIASPEATQVQEGQIAAMLPSDSPSTVSDHSLPATPILPTVNVPQAGEEACALTCTNSPDTTVSVYGKDDEFDPEIQPPHLVVADYENEQTLSSREALMAGNITLFALNNLETDDSPYLPNLALSEAFLPTSTSANSLSVLSSSSDMASPCSYLQKTSSEDATMDADDIDFTDQYINYDQAL</sequence>
<dbReference type="SUPFAM" id="SSF47095">
    <property type="entry name" value="HMG-box"/>
    <property type="match status" value="1"/>
</dbReference>
<evidence type="ECO:0000256" key="7">
    <source>
        <dbReference type="ARBA" id="ARBA00022806"/>
    </source>
</evidence>
<dbReference type="InterPro" id="IPR044764">
    <property type="entry name" value="DDX52/Rok1_DEADc"/>
</dbReference>
<reference evidence="21 22" key="1">
    <citation type="submission" date="2019-02" db="EMBL/GenBank/DDBJ databases">
        <title>Genome sequencing of the rare red list fungi Bondarzewia mesenterica.</title>
        <authorList>
            <person name="Buettner E."/>
            <person name="Kellner H."/>
        </authorList>
    </citation>
    <scope>NUCLEOTIDE SEQUENCE [LARGE SCALE GENOMIC DNA]</scope>
    <source>
        <strain evidence="21 22">DSM 108281</strain>
    </source>
</reference>
<evidence type="ECO:0000313" key="22">
    <source>
        <dbReference type="Proteomes" id="UP000310158"/>
    </source>
</evidence>
<gene>
    <name evidence="21" type="ORF">EW146_g3554</name>
</gene>
<dbReference type="GO" id="GO:0005634">
    <property type="term" value="C:nucleus"/>
    <property type="evidence" value="ECO:0007669"/>
    <property type="project" value="UniProtKB-UniRule"/>
</dbReference>
<dbReference type="GO" id="GO:0005524">
    <property type="term" value="F:ATP binding"/>
    <property type="evidence" value="ECO:0007669"/>
    <property type="project" value="UniProtKB-KW"/>
</dbReference>
<proteinExistence type="inferred from homology"/>
<dbReference type="InterPro" id="IPR014001">
    <property type="entry name" value="Helicase_ATP-bd"/>
</dbReference>
<dbReference type="PANTHER" id="PTHR47959:SF15">
    <property type="entry name" value="RNA HELICASE"/>
    <property type="match status" value="1"/>
</dbReference>
<dbReference type="Pfam" id="PF00271">
    <property type="entry name" value="Helicase_C"/>
    <property type="match status" value="1"/>
</dbReference>
<feature type="domain" description="VPS28 C-terminal" evidence="19">
    <location>
        <begin position="113"/>
        <end position="208"/>
    </location>
</feature>
<dbReference type="InterPro" id="IPR017898">
    <property type="entry name" value="VPS28_N"/>
</dbReference>
<evidence type="ECO:0000256" key="12">
    <source>
        <dbReference type="ARBA" id="ARBA00047984"/>
    </source>
</evidence>
<dbReference type="Pfam" id="PF00270">
    <property type="entry name" value="DEAD"/>
    <property type="match status" value="1"/>
</dbReference>
<evidence type="ECO:0000259" key="17">
    <source>
        <dbReference type="PROSITE" id="PS51192"/>
    </source>
</evidence>
<feature type="region of interest" description="Disordered" evidence="15">
    <location>
        <begin position="807"/>
        <end position="858"/>
    </location>
</feature>
<keyword evidence="9" id="KW-0694">RNA-binding</keyword>
<organism evidence="21 22">
    <name type="scientific">Bondarzewia mesenterica</name>
    <dbReference type="NCBI Taxonomy" id="1095465"/>
    <lineage>
        <taxon>Eukaryota</taxon>
        <taxon>Fungi</taxon>
        <taxon>Dikarya</taxon>
        <taxon>Basidiomycota</taxon>
        <taxon>Agaricomycotina</taxon>
        <taxon>Agaricomycetes</taxon>
        <taxon>Russulales</taxon>
        <taxon>Bondarzewiaceae</taxon>
        <taxon>Bondarzewia</taxon>
    </lineage>
</organism>
<dbReference type="Gene3D" id="1.10.30.10">
    <property type="entry name" value="High mobility group box domain"/>
    <property type="match status" value="1"/>
</dbReference>
<feature type="region of interest" description="Disordered" evidence="15">
    <location>
        <begin position="1019"/>
        <end position="1049"/>
    </location>
</feature>
<evidence type="ECO:0000259" key="20">
    <source>
        <dbReference type="PROSITE" id="PS51313"/>
    </source>
</evidence>
<feature type="compositionally biased region" description="Basic and acidic residues" evidence="15">
    <location>
        <begin position="687"/>
        <end position="704"/>
    </location>
</feature>
<comment type="catalytic activity">
    <reaction evidence="12">
        <text>ATP + H2O = ADP + phosphate + H(+)</text>
        <dbReference type="Rhea" id="RHEA:13065"/>
        <dbReference type="ChEBI" id="CHEBI:15377"/>
        <dbReference type="ChEBI" id="CHEBI:15378"/>
        <dbReference type="ChEBI" id="CHEBI:30616"/>
        <dbReference type="ChEBI" id="CHEBI:43474"/>
        <dbReference type="ChEBI" id="CHEBI:456216"/>
        <dbReference type="EC" id="3.6.4.13"/>
    </reaction>
</comment>
<feature type="compositionally biased region" description="Polar residues" evidence="15">
    <location>
        <begin position="824"/>
        <end position="851"/>
    </location>
</feature>
<keyword evidence="5" id="KW-0967">Endosome</keyword>
<keyword evidence="22" id="KW-1185">Reference proteome</keyword>
<evidence type="ECO:0000259" key="18">
    <source>
        <dbReference type="PROSITE" id="PS51194"/>
    </source>
</evidence>
<dbReference type="GO" id="GO:0032509">
    <property type="term" value="P:endosome transport via multivesicular body sorting pathway"/>
    <property type="evidence" value="ECO:0007669"/>
    <property type="project" value="InterPro"/>
</dbReference>
<dbReference type="PROSITE" id="PS51313">
    <property type="entry name" value="VPS28_N"/>
    <property type="match status" value="1"/>
</dbReference>
<dbReference type="GO" id="GO:0005829">
    <property type="term" value="C:cytosol"/>
    <property type="evidence" value="ECO:0007669"/>
    <property type="project" value="TreeGrafter"/>
</dbReference>
<evidence type="ECO:0000256" key="3">
    <source>
        <dbReference type="ARBA" id="ARBA00022448"/>
    </source>
</evidence>
<feature type="compositionally biased region" description="Polar residues" evidence="15">
    <location>
        <begin position="297"/>
        <end position="308"/>
    </location>
</feature>
<feature type="compositionally biased region" description="Basic and acidic residues" evidence="15">
    <location>
        <begin position="266"/>
        <end position="275"/>
    </location>
</feature>
<evidence type="ECO:0000256" key="2">
    <source>
        <dbReference type="ARBA" id="ARBA00012552"/>
    </source>
</evidence>
<keyword evidence="10 14" id="KW-0653">Protein transport</keyword>
<comment type="caution">
    <text evidence="21">The sequence shown here is derived from an EMBL/GenBank/DDBJ whole genome shotgun (WGS) entry which is preliminary data.</text>
</comment>
<feature type="domain" description="HMG box" evidence="16">
    <location>
        <begin position="900"/>
        <end position="968"/>
    </location>
</feature>
<dbReference type="EMBL" id="SGPL01000120">
    <property type="protein sequence ID" value="THH17213.1"/>
    <property type="molecule type" value="Genomic_DNA"/>
</dbReference>
<dbReference type="SUPFAM" id="SSF140427">
    <property type="entry name" value="VPS28 C-terminal domain-like"/>
    <property type="match status" value="1"/>
</dbReference>
<dbReference type="GO" id="GO:0006886">
    <property type="term" value="P:intracellular protein transport"/>
    <property type="evidence" value="ECO:0007669"/>
    <property type="project" value="UniProtKB-ARBA"/>
</dbReference>
<dbReference type="Proteomes" id="UP000310158">
    <property type="component" value="Unassembled WGS sequence"/>
</dbReference>
<dbReference type="CDD" id="cd17957">
    <property type="entry name" value="DEADc_DDX52"/>
    <property type="match status" value="1"/>
</dbReference>
<dbReference type="FunFam" id="1.20.120.1130:FF:000001">
    <property type="entry name" value="Vacuolar protein sorting-associated protein 28 homolog"/>
    <property type="match status" value="1"/>
</dbReference>
<feature type="domain" description="Helicase ATP-binding" evidence="17">
    <location>
        <begin position="360"/>
        <end position="539"/>
    </location>
</feature>
<dbReference type="PROSITE" id="PS00039">
    <property type="entry name" value="DEAD_ATP_HELICASE"/>
    <property type="match status" value="1"/>
</dbReference>
<evidence type="ECO:0000256" key="14">
    <source>
        <dbReference type="PROSITE-ProRule" id="PRU00642"/>
    </source>
</evidence>
<dbReference type="InterPro" id="IPR037202">
    <property type="entry name" value="ESCRT_assembly_dom"/>
</dbReference>
<dbReference type="GO" id="GO:0003677">
    <property type="term" value="F:DNA binding"/>
    <property type="evidence" value="ECO:0007669"/>
    <property type="project" value="UniProtKB-UniRule"/>
</dbReference>
<evidence type="ECO:0000259" key="16">
    <source>
        <dbReference type="PROSITE" id="PS50118"/>
    </source>
</evidence>
<evidence type="ECO:0000313" key="21">
    <source>
        <dbReference type="EMBL" id="THH17213.1"/>
    </source>
</evidence>
<protein>
    <recommendedName>
        <fullName evidence="2">RNA helicase</fullName>
        <ecNumber evidence="2">3.6.4.13</ecNumber>
    </recommendedName>
</protein>
<dbReference type="SUPFAM" id="SSF52540">
    <property type="entry name" value="P-loop containing nucleoside triphosphate hydrolases"/>
    <property type="match status" value="2"/>
</dbReference>
<feature type="domain" description="Helicase C-terminal" evidence="18">
    <location>
        <begin position="499"/>
        <end position="661"/>
    </location>
</feature>
<dbReference type="SUPFAM" id="SSF140111">
    <property type="entry name" value="Endosomal sorting complex assembly domain"/>
    <property type="match status" value="1"/>
</dbReference>
<keyword evidence="3 14" id="KW-0813">Transport</keyword>
<evidence type="ECO:0000259" key="19">
    <source>
        <dbReference type="PROSITE" id="PS51310"/>
    </source>
</evidence>
<dbReference type="InterPro" id="IPR001650">
    <property type="entry name" value="Helicase_C-like"/>
</dbReference>
<evidence type="ECO:0000256" key="6">
    <source>
        <dbReference type="ARBA" id="ARBA00022801"/>
    </source>
</evidence>
<dbReference type="InterPro" id="IPR036910">
    <property type="entry name" value="HMG_box_dom_sf"/>
</dbReference>
<dbReference type="GO" id="GO:0000813">
    <property type="term" value="C:ESCRT I complex"/>
    <property type="evidence" value="ECO:0007669"/>
    <property type="project" value="InterPro"/>
</dbReference>
<dbReference type="SMART" id="SM00490">
    <property type="entry name" value="HELICc"/>
    <property type="match status" value="1"/>
</dbReference>
<dbReference type="InterPro" id="IPR007143">
    <property type="entry name" value="Vps28"/>
</dbReference>
<dbReference type="InterPro" id="IPR038358">
    <property type="entry name" value="VPS28_N_sf"/>
</dbReference>
<evidence type="ECO:0000256" key="5">
    <source>
        <dbReference type="ARBA" id="ARBA00022753"/>
    </source>
</evidence>
<evidence type="ECO:0000256" key="1">
    <source>
        <dbReference type="ARBA" id="ARBA00004633"/>
    </source>
</evidence>
<keyword evidence="8" id="KW-0067">ATP-binding</keyword>
<keyword evidence="13" id="KW-0238">DNA-binding</keyword>
<dbReference type="GO" id="GO:0003724">
    <property type="term" value="F:RNA helicase activity"/>
    <property type="evidence" value="ECO:0007669"/>
    <property type="project" value="UniProtKB-EC"/>
</dbReference>
<dbReference type="GO" id="GO:0072666">
    <property type="term" value="P:establishment of protein localization to vacuole"/>
    <property type="evidence" value="ECO:0007669"/>
    <property type="project" value="UniProtKB-ARBA"/>
</dbReference>
<comment type="similarity">
    <text evidence="14">Belongs to the VPS28 family.</text>
</comment>
<dbReference type="InterPro" id="IPR009071">
    <property type="entry name" value="HMG_box_dom"/>
</dbReference>
<evidence type="ECO:0000256" key="8">
    <source>
        <dbReference type="ARBA" id="ARBA00022840"/>
    </source>
</evidence>
<comment type="subcellular location">
    <subcellularLocation>
        <location evidence="1">Late endosome membrane</location>
        <topology evidence="1">Peripheral membrane protein</topology>
    </subcellularLocation>
</comment>
<dbReference type="SMART" id="SM00398">
    <property type="entry name" value="HMG"/>
    <property type="match status" value="1"/>
</dbReference>
<dbReference type="AlphaFoldDB" id="A0A4V3XFE4"/>
<dbReference type="Pfam" id="PF00505">
    <property type="entry name" value="HMG_box"/>
    <property type="match status" value="1"/>
</dbReference>
<dbReference type="PROSITE" id="PS51194">
    <property type="entry name" value="HELICASE_CTER"/>
    <property type="match status" value="1"/>
</dbReference>